<comment type="caution">
    <text evidence="1">The sequence shown here is derived from an EMBL/GenBank/DDBJ whole genome shotgun (WGS) entry which is preliminary data.</text>
</comment>
<sequence length="262" mass="30612">MPNTFIENREGWLRLSEIDYLGQFVKVWLAFNAWYRNAYSETQDRKILNELKWNANPVGNALRPLLETLSEDAEQFRSDIGLLHHRLEHYEIQTGKAEDKHRITFRKVYLRDRGPKVETINSYGYTFKVDRKANGSLDTTVLNRARAPILQHQQQKYDLEELEAIPAFGTLRPTQKNCLRELYEASAPREILDLLTQKDIEPIKCGSFSFYCSREELFAAAVEAVYLLRCHLFHGELSPTKQASECYEPAYRIVRRFLTCVT</sequence>
<reference evidence="1" key="1">
    <citation type="journal article" date="2014" name="Int. J. Syst. Evol. Microbiol.">
        <title>Complete genome sequence of Corynebacterium casei LMG S-19264T (=DSM 44701T), isolated from a smear-ripened cheese.</title>
        <authorList>
            <consortium name="US DOE Joint Genome Institute (JGI-PGF)"/>
            <person name="Walter F."/>
            <person name="Albersmeier A."/>
            <person name="Kalinowski J."/>
            <person name="Ruckert C."/>
        </authorList>
    </citation>
    <scope>NUCLEOTIDE SEQUENCE</scope>
    <source>
        <strain evidence="1">CCM 7664</strain>
    </source>
</reference>
<dbReference type="RefSeq" id="WP_188421928.1">
    <property type="nucleotide sequence ID" value="NZ_BMDP01000003.1"/>
</dbReference>
<dbReference type="EMBL" id="BMDP01000003">
    <property type="protein sequence ID" value="GGI55157.1"/>
    <property type="molecule type" value="Genomic_DNA"/>
</dbReference>
<organism evidence="1 2">
    <name type="scientific">Oxalicibacterium solurbis</name>
    <dbReference type="NCBI Taxonomy" id="69280"/>
    <lineage>
        <taxon>Bacteria</taxon>
        <taxon>Pseudomonadati</taxon>
        <taxon>Pseudomonadota</taxon>
        <taxon>Betaproteobacteria</taxon>
        <taxon>Burkholderiales</taxon>
        <taxon>Oxalobacteraceae</taxon>
        <taxon>Oxalicibacterium</taxon>
    </lineage>
</organism>
<gene>
    <name evidence="1" type="ORF">GCM10011430_23310</name>
</gene>
<evidence type="ECO:0000313" key="2">
    <source>
        <dbReference type="Proteomes" id="UP000627205"/>
    </source>
</evidence>
<reference evidence="1" key="2">
    <citation type="submission" date="2020-09" db="EMBL/GenBank/DDBJ databases">
        <authorList>
            <person name="Sun Q."/>
            <person name="Sedlacek I."/>
        </authorList>
    </citation>
    <scope>NUCLEOTIDE SEQUENCE</scope>
    <source>
        <strain evidence="1">CCM 7664</strain>
    </source>
</reference>
<keyword evidence="2" id="KW-1185">Reference proteome</keyword>
<name>A0A8J3F554_9BURK</name>
<accession>A0A8J3F554</accession>
<dbReference type="AlphaFoldDB" id="A0A8J3F554"/>
<dbReference type="Proteomes" id="UP000627205">
    <property type="component" value="Unassembled WGS sequence"/>
</dbReference>
<evidence type="ECO:0000313" key="1">
    <source>
        <dbReference type="EMBL" id="GGI55157.1"/>
    </source>
</evidence>
<protein>
    <submittedName>
        <fullName evidence="1">Uncharacterized protein</fullName>
    </submittedName>
</protein>
<proteinExistence type="predicted"/>